<keyword evidence="4" id="KW-0808">Transferase</keyword>
<dbReference type="Pfam" id="PF00069">
    <property type="entry name" value="Pkinase"/>
    <property type="match status" value="1"/>
</dbReference>
<reference evidence="4" key="1">
    <citation type="journal article" date="2012" name="Nat. Biotechnol.">
        <title>Draft genome sequence of pigeonpea (Cajanus cajan), an orphan legume crop of resource-poor farmers.</title>
        <authorList>
            <person name="Varshney R.K."/>
            <person name="Chen W."/>
            <person name="Li Y."/>
            <person name="Bharti A.K."/>
            <person name="Saxena R.K."/>
            <person name="Schlueter J.A."/>
            <person name="Donoghue M.T."/>
            <person name="Azam S."/>
            <person name="Fan G."/>
            <person name="Whaley A.M."/>
            <person name="Farmer A.D."/>
            <person name="Sheridan J."/>
            <person name="Iwata A."/>
            <person name="Tuteja R."/>
            <person name="Penmetsa R.V."/>
            <person name="Wu W."/>
            <person name="Upadhyaya H.D."/>
            <person name="Yang S.P."/>
            <person name="Shah T."/>
            <person name="Saxena K.B."/>
            <person name="Michael T."/>
            <person name="McCombie W.R."/>
            <person name="Yang B."/>
            <person name="Zhang G."/>
            <person name="Yang H."/>
            <person name="Wang J."/>
            <person name="Spillane C."/>
            <person name="Cook D.R."/>
            <person name="May G.D."/>
            <person name="Xu X."/>
            <person name="Jackson S.A."/>
        </authorList>
    </citation>
    <scope>NUCLEOTIDE SEQUENCE [LARGE SCALE GENOMIC DNA]</scope>
</reference>
<dbReference type="InterPro" id="IPR051931">
    <property type="entry name" value="PAK3-like"/>
</dbReference>
<dbReference type="Gramene" id="C.cajan_36464.t">
    <property type="protein sequence ID" value="C.cajan_36464.t"/>
    <property type="gene ID" value="C.cajan_36464"/>
</dbReference>
<organism evidence="4 5">
    <name type="scientific">Cajanus cajan</name>
    <name type="common">Pigeon pea</name>
    <name type="synonym">Cajanus indicus</name>
    <dbReference type="NCBI Taxonomy" id="3821"/>
    <lineage>
        <taxon>Eukaryota</taxon>
        <taxon>Viridiplantae</taxon>
        <taxon>Streptophyta</taxon>
        <taxon>Embryophyta</taxon>
        <taxon>Tracheophyta</taxon>
        <taxon>Spermatophyta</taxon>
        <taxon>Magnoliopsida</taxon>
        <taxon>eudicotyledons</taxon>
        <taxon>Gunneridae</taxon>
        <taxon>Pentapetalae</taxon>
        <taxon>rosids</taxon>
        <taxon>fabids</taxon>
        <taxon>Fabales</taxon>
        <taxon>Fabaceae</taxon>
        <taxon>Papilionoideae</taxon>
        <taxon>50 kb inversion clade</taxon>
        <taxon>NPAAA clade</taxon>
        <taxon>indigoferoid/millettioid clade</taxon>
        <taxon>Phaseoleae</taxon>
        <taxon>Cajanus</taxon>
    </lineage>
</organism>
<proteinExistence type="predicted"/>
<accession>A0A151RK97</accession>
<sequence>MTGKGSYGAVYKARDLRTSEMVAIKVIPLSEGEEGYEEIRGEIEMLQQCNHPNVVGYLGSYQGEEYLWVRRQPPLVAHVALLL</sequence>
<dbReference type="STRING" id="3821.A0A151RK97"/>
<dbReference type="EC" id="2.7.11.1" evidence="4"/>
<dbReference type="Proteomes" id="UP000075243">
    <property type="component" value="Unassembled WGS sequence"/>
</dbReference>
<keyword evidence="4" id="KW-0418">Kinase</keyword>
<dbReference type="GO" id="GO:0005524">
    <property type="term" value="F:ATP binding"/>
    <property type="evidence" value="ECO:0007669"/>
    <property type="project" value="UniProtKB-KW"/>
</dbReference>
<dbReference type="InterPro" id="IPR000719">
    <property type="entry name" value="Prot_kinase_dom"/>
</dbReference>
<dbReference type="Gene3D" id="3.30.200.20">
    <property type="entry name" value="Phosphorylase Kinase, domain 1"/>
    <property type="match status" value="1"/>
</dbReference>
<dbReference type="SUPFAM" id="SSF56112">
    <property type="entry name" value="Protein kinase-like (PK-like)"/>
    <property type="match status" value="1"/>
</dbReference>
<name>A0A151RK97_CAJCA</name>
<dbReference type="AlphaFoldDB" id="A0A151RK97"/>
<feature type="domain" description="Protein kinase" evidence="3">
    <location>
        <begin position="1"/>
        <end position="83"/>
    </location>
</feature>
<keyword evidence="5" id="KW-1185">Reference proteome</keyword>
<evidence type="ECO:0000256" key="2">
    <source>
        <dbReference type="ARBA" id="ARBA00022840"/>
    </source>
</evidence>
<dbReference type="OMA" id="WTEICGI"/>
<evidence type="ECO:0000259" key="3">
    <source>
        <dbReference type="PROSITE" id="PS50011"/>
    </source>
</evidence>
<protein>
    <submittedName>
        <fullName evidence="4">Mitogen-activated protein kinase kinase kinase kinase 3</fullName>
        <ecNumber evidence="4">2.7.11.1</ecNumber>
    </submittedName>
</protein>
<evidence type="ECO:0000256" key="1">
    <source>
        <dbReference type="ARBA" id="ARBA00022741"/>
    </source>
</evidence>
<keyword evidence="1" id="KW-0547">Nucleotide-binding</keyword>
<gene>
    <name evidence="4" type="ORF">KK1_035611</name>
</gene>
<dbReference type="EMBL" id="KQ483691">
    <property type="protein sequence ID" value="KYP42948.1"/>
    <property type="molecule type" value="Genomic_DNA"/>
</dbReference>
<keyword evidence="2" id="KW-0067">ATP-binding</keyword>
<evidence type="ECO:0000313" key="5">
    <source>
        <dbReference type="Proteomes" id="UP000075243"/>
    </source>
</evidence>
<dbReference type="PANTHER" id="PTHR45832:SF18">
    <property type="entry name" value="SERINE_THREONINE-PROTEIN KINASE DST1"/>
    <property type="match status" value="1"/>
</dbReference>
<evidence type="ECO:0000313" key="4">
    <source>
        <dbReference type="EMBL" id="KYP42948.1"/>
    </source>
</evidence>
<dbReference type="GO" id="GO:0004674">
    <property type="term" value="F:protein serine/threonine kinase activity"/>
    <property type="evidence" value="ECO:0007669"/>
    <property type="project" value="UniProtKB-EC"/>
</dbReference>
<dbReference type="PROSITE" id="PS50011">
    <property type="entry name" value="PROTEIN_KINASE_DOM"/>
    <property type="match status" value="1"/>
</dbReference>
<dbReference type="InterPro" id="IPR011009">
    <property type="entry name" value="Kinase-like_dom_sf"/>
</dbReference>
<dbReference type="PANTHER" id="PTHR45832">
    <property type="entry name" value="SERINE/THREONINE-PROTEIN KINASE SAMKA-RELATED-RELATED"/>
    <property type="match status" value="1"/>
</dbReference>